<organism evidence="1">
    <name type="scientific">hydrocarbon metagenome</name>
    <dbReference type="NCBI Taxonomy" id="938273"/>
    <lineage>
        <taxon>unclassified sequences</taxon>
        <taxon>metagenomes</taxon>
        <taxon>ecological metagenomes</taxon>
    </lineage>
</organism>
<dbReference type="EMBL" id="LNQE01001521">
    <property type="protein sequence ID" value="KUG15871.1"/>
    <property type="molecule type" value="Genomic_DNA"/>
</dbReference>
<gene>
    <name evidence="1" type="ORF">ASZ90_014456</name>
</gene>
<protein>
    <submittedName>
        <fullName evidence="1">Co dehydrogenase/acetyl-coa synthase subunit delta, corrinoid iron-sulfur subcomplex small subunit</fullName>
    </submittedName>
</protein>
<evidence type="ECO:0000313" key="1">
    <source>
        <dbReference type="EMBL" id="KUG15871.1"/>
    </source>
</evidence>
<comment type="caution">
    <text evidence="1">The sequence shown here is derived from an EMBL/GenBank/DDBJ whole genome shotgun (WGS) entry which is preliminary data.</text>
</comment>
<sequence>MMMHPTAVAYLHEITQSLMGRIEAKTPEANAWLKMGV</sequence>
<accession>A0A0W8F4T2</accession>
<proteinExistence type="predicted"/>
<reference evidence="1" key="1">
    <citation type="journal article" date="2015" name="Proc. Natl. Acad. Sci. U.S.A.">
        <title>Networks of energetic and metabolic interactions define dynamics in microbial communities.</title>
        <authorList>
            <person name="Embree M."/>
            <person name="Liu J.K."/>
            <person name="Al-Bassam M.M."/>
            <person name="Zengler K."/>
        </authorList>
    </citation>
    <scope>NUCLEOTIDE SEQUENCE</scope>
</reference>
<name>A0A0W8F4T2_9ZZZZ</name>
<dbReference type="AlphaFoldDB" id="A0A0W8F4T2"/>